<evidence type="ECO:0000313" key="2">
    <source>
        <dbReference type="Proteomes" id="UP000886886"/>
    </source>
</evidence>
<reference evidence="1" key="1">
    <citation type="submission" date="2020-10" db="EMBL/GenBank/DDBJ databases">
        <authorList>
            <person name="Gilroy R."/>
        </authorList>
    </citation>
    <scope>NUCLEOTIDE SEQUENCE</scope>
    <source>
        <strain evidence="1">ChiSjej3B21-11622</strain>
    </source>
</reference>
<organism evidence="1 2">
    <name type="scientific">Candidatus Limivivens merdigallinarum</name>
    <dbReference type="NCBI Taxonomy" id="2840859"/>
    <lineage>
        <taxon>Bacteria</taxon>
        <taxon>Bacillati</taxon>
        <taxon>Bacillota</taxon>
        <taxon>Clostridia</taxon>
        <taxon>Lachnospirales</taxon>
        <taxon>Lachnospiraceae</taxon>
        <taxon>Lachnospiraceae incertae sedis</taxon>
        <taxon>Candidatus Limivivens</taxon>
    </lineage>
</organism>
<evidence type="ECO:0000313" key="1">
    <source>
        <dbReference type="EMBL" id="HIQ96707.1"/>
    </source>
</evidence>
<sequence>MEKEKQLEPKLLRREVFCVKCPKRIVVGDPYYFETVPPERLKKLVADYTLPKSYEARLVLSQYEMHDFGVYQTNAVQIYLAPGKDVDVYAAEKMYADQHIDRRKIGVDTARYIIGIDERLEEFHTGADGYWGDACEYSHTKNERKQVDGMMIMMTMPEEVSFAAMKQSMYGLFEGVQPMRIPGRQKPAKKQKQPER</sequence>
<reference evidence="1" key="2">
    <citation type="journal article" date="2021" name="PeerJ">
        <title>Extensive microbial diversity within the chicken gut microbiome revealed by metagenomics and culture.</title>
        <authorList>
            <person name="Gilroy R."/>
            <person name="Ravi A."/>
            <person name="Getino M."/>
            <person name="Pursley I."/>
            <person name="Horton D.L."/>
            <person name="Alikhan N.F."/>
            <person name="Baker D."/>
            <person name="Gharbi K."/>
            <person name="Hall N."/>
            <person name="Watson M."/>
            <person name="Adriaenssens E.M."/>
            <person name="Foster-Nyarko E."/>
            <person name="Jarju S."/>
            <person name="Secka A."/>
            <person name="Antonio M."/>
            <person name="Oren A."/>
            <person name="Chaudhuri R.R."/>
            <person name="La Ragione R."/>
            <person name="Hildebrand F."/>
            <person name="Pallen M.J."/>
        </authorList>
    </citation>
    <scope>NUCLEOTIDE SEQUENCE</scope>
    <source>
        <strain evidence="1">ChiSjej3B21-11622</strain>
    </source>
</reference>
<proteinExistence type="predicted"/>
<dbReference type="EMBL" id="DVFT01000138">
    <property type="protein sequence ID" value="HIQ96707.1"/>
    <property type="molecule type" value="Genomic_DNA"/>
</dbReference>
<accession>A0A9D0ZVC7</accession>
<comment type="caution">
    <text evidence="1">The sequence shown here is derived from an EMBL/GenBank/DDBJ whole genome shotgun (WGS) entry which is preliminary data.</text>
</comment>
<dbReference type="AlphaFoldDB" id="A0A9D0ZVC7"/>
<gene>
    <name evidence="1" type="ORF">IAB26_09105</name>
</gene>
<dbReference type="Proteomes" id="UP000886886">
    <property type="component" value="Unassembled WGS sequence"/>
</dbReference>
<name>A0A9D0ZVC7_9FIRM</name>
<protein>
    <submittedName>
        <fullName evidence="1">Uncharacterized protein</fullName>
    </submittedName>
</protein>